<evidence type="ECO:0000256" key="4">
    <source>
        <dbReference type="ARBA" id="ARBA00023274"/>
    </source>
</evidence>
<dbReference type="RefSeq" id="WP_263037887.1">
    <property type="nucleotide sequence ID" value="NZ_JAOTPL010000009.1"/>
</dbReference>
<organism evidence="7 8">
    <name type="scientific">Haoranjiania flava</name>
    <dbReference type="NCBI Taxonomy" id="1856322"/>
    <lineage>
        <taxon>Bacteria</taxon>
        <taxon>Pseudomonadati</taxon>
        <taxon>Bacteroidota</taxon>
        <taxon>Chitinophagia</taxon>
        <taxon>Chitinophagales</taxon>
        <taxon>Chitinophagaceae</taxon>
        <taxon>Haoranjiania</taxon>
    </lineage>
</organism>
<feature type="domain" description="Large ribosomal subunit protein uL30-like ferredoxin-like fold" evidence="6">
    <location>
        <begin position="4"/>
        <end position="54"/>
    </location>
</feature>
<dbReference type="PANTHER" id="PTHR15892">
    <property type="entry name" value="MITOCHONDRIAL RIBOSOMAL PROTEIN L30"/>
    <property type="match status" value="1"/>
</dbReference>
<dbReference type="EMBL" id="JAOTPL010000009">
    <property type="protein sequence ID" value="MCU7694401.1"/>
    <property type="molecule type" value="Genomic_DNA"/>
</dbReference>
<evidence type="ECO:0000313" key="7">
    <source>
        <dbReference type="EMBL" id="MCU7694401.1"/>
    </source>
</evidence>
<dbReference type="AlphaFoldDB" id="A0AAE3INS4"/>
<dbReference type="CDD" id="cd01658">
    <property type="entry name" value="Ribosomal_L30"/>
    <property type="match status" value="1"/>
</dbReference>
<evidence type="ECO:0000256" key="2">
    <source>
        <dbReference type="ARBA" id="ARBA00011838"/>
    </source>
</evidence>
<evidence type="ECO:0000256" key="3">
    <source>
        <dbReference type="ARBA" id="ARBA00022980"/>
    </source>
</evidence>
<keyword evidence="3 5" id="KW-0689">Ribosomal protein</keyword>
<evidence type="ECO:0000256" key="1">
    <source>
        <dbReference type="ARBA" id="ARBA00007594"/>
    </source>
</evidence>
<name>A0AAE3INS4_9BACT</name>
<comment type="caution">
    <text evidence="7">The sequence shown here is derived from an EMBL/GenBank/DDBJ whole genome shotgun (WGS) entry which is preliminary data.</text>
</comment>
<proteinExistence type="inferred from homology"/>
<dbReference type="FunFam" id="3.30.1390.20:FF:000001">
    <property type="entry name" value="50S ribosomal protein L30"/>
    <property type="match status" value="1"/>
</dbReference>
<evidence type="ECO:0000256" key="5">
    <source>
        <dbReference type="HAMAP-Rule" id="MF_01371"/>
    </source>
</evidence>
<keyword evidence="8" id="KW-1185">Reference proteome</keyword>
<dbReference type="GO" id="GO:0022625">
    <property type="term" value="C:cytosolic large ribosomal subunit"/>
    <property type="evidence" value="ECO:0007669"/>
    <property type="project" value="TreeGrafter"/>
</dbReference>
<dbReference type="Pfam" id="PF00327">
    <property type="entry name" value="Ribosomal_L30"/>
    <property type="match status" value="1"/>
</dbReference>
<dbReference type="NCBIfam" id="TIGR01308">
    <property type="entry name" value="rpmD_bact"/>
    <property type="match status" value="1"/>
</dbReference>
<evidence type="ECO:0000313" key="8">
    <source>
        <dbReference type="Proteomes" id="UP001209317"/>
    </source>
</evidence>
<dbReference type="GO" id="GO:0006412">
    <property type="term" value="P:translation"/>
    <property type="evidence" value="ECO:0007669"/>
    <property type="project" value="UniProtKB-UniRule"/>
</dbReference>
<dbReference type="InterPro" id="IPR016082">
    <property type="entry name" value="Ribosomal_uL30_ferredoxin-like"/>
</dbReference>
<evidence type="ECO:0000259" key="6">
    <source>
        <dbReference type="Pfam" id="PF00327"/>
    </source>
</evidence>
<dbReference type="PIRSF" id="PIRSF002211">
    <property type="entry name" value="Ribosomal_L30_bac-type"/>
    <property type="match status" value="1"/>
</dbReference>
<dbReference type="HAMAP" id="MF_01371_B">
    <property type="entry name" value="Ribosomal_uL30_B"/>
    <property type="match status" value="1"/>
</dbReference>
<dbReference type="InterPro" id="IPR005996">
    <property type="entry name" value="Ribosomal_uL30_bac-type"/>
</dbReference>
<gene>
    <name evidence="5 7" type="primary">rpmD</name>
    <name evidence="7" type="ORF">OD355_07715</name>
</gene>
<reference evidence="7" key="1">
    <citation type="submission" date="2022-10" db="EMBL/GenBank/DDBJ databases">
        <authorList>
            <person name="Kim H.S."/>
            <person name="Kim J.-S."/>
            <person name="Suh M.K."/>
            <person name="Eom M.K."/>
            <person name="Lee J.-S."/>
        </authorList>
    </citation>
    <scope>NUCLEOTIDE SEQUENCE</scope>
    <source>
        <strain evidence="7">LIP-5</strain>
    </source>
</reference>
<accession>A0AAE3INS4</accession>
<dbReference type="PANTHER" id="PTHR15892:SF2">
    <property type="entry name" value="LARGE RIBOSOMAL SUBUNIT PROTEIN UL30M"/>
    <property type="match status" value="1"/>
</dbReference>
<dbReference type="InterPro" id="IPR036919">
    <property type="entry name" value="Ribo_uL30_ferredoxin-like_sf"/>
</dbReference>
<comment type="similarity">
    <text evidence="1 5">Belongs to the universal ribosomal protein uL30 family.</text>
</comment>
<dbReference type="SUPFAM" id="SSF55129">
    <property type="entry name" value="Ribosomal protein L30p/L7e"/>
    <property type="match status" value="1"/>
</dbReference>
<dbReference type="Proteomes" id="UP001209317">
    <property type="component" value="Unassembled WGS sequence"/>
</dbReference>
<dbReference type="Gene3D" id="3.30.1390.20">
    <property type="entry name" value="Ribosomal protein L30, ferredoxin-like fold domain"/>
    <property type="match status" value="1"/>
</dbReference>
<sequence length="61" mass="6783">MAKIKITKVKSCIDRPQKQKDTLLALGLRKLNASKEVEATPQVLGMVEKVAHLVVVEEVKE</sequence>
<protein>
    <recommendedName>
        <fullName evidence="5">Large ribosomal subunit protein uL30</fullName>
    </recommendedName>
</protein>
<comment type="subunit">
    <text evidence="2 5">Part of the 50S ribosomal subunit.</text>
</comment>
<keyword evidence="4 5" id="KW-0687">Ribonucleoprotein</keyword>
<dbReference type="GO" id="GO:0003735">
    <property type="term" value="F:structural constituent of ribosome"/>
    <property type="evidence" value="ECO:0007669"/>
    <property type="project" value="InterPro"/>
</dbReference>